<dbReference type="EMBL" id="SWDX01000007">
    <property type="protein sequence ID" value="TKC58542.1"/>
    <property type="molecule type" value="Genomic_DNA"/>
</dbReference>
<comment type="caution">
    <text evidence="1">The sequence shown here is derived from an EMBL/GenBank/DDBJ whole genome shotgun (WGS) entry which is preliminary data.</text>
</comment>
<name>A0A4U1GBN0_9SPHI</name>
<reference evidence="1 2" key="1">
    <citation type="submission" date="2019-04" db="EMBL/GenBank/DDBJ databases">
        <title>Pedobacter sp. RP-1-16 sp. nov., isolated from Arctic soil.</title>
        <authorList>
            <person name="Dahal R.H."/>
            <person name="Kim D.-U."/>
        </authorList>
    </citation>
    <scope>NUCLEOTIDE SEQUENCE [LARGE SCALE GENOMIC DNA]</scope>
    <source>
        <strain evidence="1 2">RP-1-16</strain>
    </source>
</reference>
<accession>A0A4U1GBN0</accession>
<evidence type="ECO:0000313" key="1">
    <source>
        <dbReference type="EMBL" id="TKC58542.1"/>
    </source>
</evidence>
<protein>
    <submittedName>
        <fullName evidence="1">Uncharacterized protein</fullName>
    </submittedName>
</protein>
<sequence length="258" mass="29138">MQPLSKDIFLTLYIILPDGSIAERIPLGRTFYAPSNIAIDGQHLVFGSTSNAGTSYSSPSTPEIIRYNLTTKKITKHKGSQGLYYPKKIIATNAGIFLSDMYLKPNRPNVISLKSGRYGEILLKPKKEEYFLDSYVNKNILTTVCVFPGVYGDMNKYLKYYYLDLASKKVSTKTIPYANLGWEDVRFSTFSTGTASWLIVKEAKTKQINYVLLDDKGNINSTLKFDLSNGNSYQEDYIFRDNLLLKANSSGIQLYKTE</sequence>
<gene>
    <name evidence="1" type="ORF">FBD94_18170</name>
</gene>
<dbReference type="AlphaFoldDB" id="A0A4U1GBN0"/>
<dbReference type="Proteomes" id="UP000309594">
    <property type="component" value="Unassembled WGS sequence"/>
</dbReference>
<dbReference type="RefSeq" id="WP_136881260.1">
    <property type="nucleotide sequence ID" value="NZ_SWDX01000007.1"/>
</dbReference>
<evidence type="ECO:0000313" key="2">
    <source>
        <dbReference type="Proteomes" id="UP000309594"/>
    </source>
</evidence>
<organism evidence="1 2">
    <name type="scientific">Pedobacter hiemivivus</name>
    <dbReference type="NCBI Taxonomy" id="2530454"/>
    <lineage>
        <taxon>Bacteria</taxon>
        <taxon>Pseudomonadati</taxon>
        <taxon>Bacteroidota</taxon>
        <taxon>Sphingobacteriia</taxon>
        <taxon>Sphingobacteriales</taxon>
        <taxon>Sphingobacteriaceae</taxon>
        <taxon>Pedobacter</taxon>
    </lineage>
</organism>
<proteinExistence type="predicted"/>